<dbReference type="STRING" id="1461694.ATO9_15935"/>
<reference evidence="6 7" key="1">
    <citation type="journal article" date="2015" name="Antonie Van Leeuwenhoek">
        <title>Pseudooceanicola atlanticus gen. nov. sp. nov., isolated from surface seawater of the Atlantic Ocean and reclassification of Oceanicola batsensis, Oceanicola marinus, Oceanicola nitratireducens, Oceanicola nanhaiensis, Oceanicola antarcticus and Oceanicola flagellatus, as Pseudooceanicola batsensis comb. nov., Pseudooceanicola marinus comb. nov., Pseudooceanicola nitratireducens comb. nov., Pseudooceanicola nanhaiensis comb. nov., Pseudooceanicola antarcticus comb. nov., and Pseudooceanicola flagellatus comb. nov.</title>
        <authorList>
            <person name="Lai Q."/>
            <person name="Li G."/>
            <person name="Liu X."/>
            <person name="Du Y."/>
            <person name="Sun F."/>
            <person name="Shao Z."/>
        </authorList>
    </citation>
    <scope>NUCLEOTIDE SEQUENCE [LARGE SCALE GENOMIC DNA]</scope>
    <source>
        <strain evidence="6 7">22II-s11g</strain>
    </source>
</reference>
<evidence type="ECO:0000256" key="1">
    <source>
        <dbReference type="ARBA" id="ARBA00004761"/>
    </source>
</evidence>
<protein>
    <submittedName>
        <fullName evidence="6">2-dehydro-3-deoxy-6-phosphogalactonate aldolase</fullName>
        <ecNumber evidence="6">4.1.2.21</ecNumber>
    </submittedName>
</protein>
<dbReference type="InterPro" id="IPR000887">
    <property type="entry name" value="Aldlse_KDPG_KHG"/>
</dbReference>
<dbReference type="Pfam" id="PF01081">
    <property type="entry name" value="Aldolase"/>
    <property type="match status" value="1"/>
</dbReference>
<gene>
    <name evidence="6" type="ORF">ATO9_15935</name>
</gene>
<evidence type="ECO:0000313" key="7">
    <source>
        <dbReference type="Proteomes" id="UP000030004"/>
    </source>
</evidence>
<keyword evidence="5" id="KW-0119">Carbohydrate metabolism</keyword>
<sequence>MVREIVAILRGITPSEVEAVGQALITAGITRIEVPLNSPDPLDSIARLAAAFGNQAEVGAGTVLEPSQVRDVADAGGRLIVSPDTNTAVIEETKRLGLTSCPGAMTPTECFAALRAGADAIKLFPASLIGPAGLAAIRAVLPPDAKVLAVGGAGPENFAEWIGAGASGFGVGTALYRPGDSADVVADKAARLVAAYDEAMR</sequence>
<proteinExistence type="inferred from homology"/>
<comment type="caution">
    <text evidence="6">The sequence shown here is derived from an EMBL/GenBank/DDBJ whole genome shotgun (WGS) entry which is preliminary data.</text>
</comment>
<dbReference type="InterPro" id="IPR013785">
    <property type="entry name" value="Aldolase_TIM"/>
</dbReference>
<dbReference type="PANTHER" id="PTHR30246">
    <property type="entry name" value="2-KETO-3-DEOXY-6-PHOSPHOGLUCONATE ALDOLASE"/>
    <property type="match status" value="1"/>
</dbReference>
<dbReference type="NCBIfam" id="NF006600">
    <property type="entry name" value="PRK09140.1"/>
    <property type="match status" value="1"/>
</dbReference>
<dbReference type="PROSITE" id="PS00160">
    <property type="entry name" value="ALDOLASE_KDPG_KHG_2"/>
    <property type="match status" value="1"/>
</dbReference>
<dbReference type="EC" id="4.1.2.21" evidence="6"/>
<keyword evidence="7" id="KW-1185">Reference proteome</keyword>
<evidence type="ECO:0000256" key="3">
    <source>
        <dbReference type="ARBA" id="ARBA00011233"/>
    </source>
</evidence>
<keyword evidence="4 6" id="KW-0456">Lyase</keyword>
<dbReference type="RefSeq" id="WP_043751479.1">
    <property type="nucleotide sequence ID" value="NZ_AQQX01000007.1"/>
</dbReference>
<dbReference type="Proteomes" id="UP000030004">
    <property type="component" value="Unassembled WGS sequence"/>
</dbReference>
<evidence type="ECO:0000256" key="5">
    <source>
        <dbReference type="ARBA" id="ARBA00023277"/>
    </source>
</evidence>
<name>A0A0A0EFC9_9RHOB</name>
<accession>A0A0A0EFC9</accession>
<dbReference type="SUPFAM" id="SSF51569">
    <property type="entry name" value="Aldolase"/>
    <property type="match status" value="1"/>
</dbReference>
<dbReference type="eggNOG" id="COG0800">
    <property type="taxonomic scope" value="Bacteria"/>
</dbReference>
<evidence type="ECO:0000256" key="4">
    <source>
        <dbReference type="ARBA" id="ARBA00023239"/>
    </source>
</evidence>
<evidence type="ECO:0000313" key="6">
    <source>
        <dbReference type="EMBL" id="KGM47872.1"/>
    </source>
</evidence>
<dbReference type="PANTHER" id="PTHR30246:SF1">
    <property type="entry name" value="2-DEHYDRO-3-DEOXY-6-PHOSPHOGALACTONATE ALDOLASE-RELATED"/>
    <property type="match status" value="1"/>
</dbReference>
<dbReference type="GO" id="GO:0008674">
    <property type="term" value="F:2-dehydro-3-deoxy-6-phosphogalactonate aldolase activity"/>
    <property type="evidence" value="ECO:0007669"/>
    <property type="project" value="UniProtKB-EC"/>
</dbReference>
<dbReference type="AlphaFoldDB" id="A0A0A0EFC9"/>
<comment type="subunit">
    <text evidence="3">Homotrimer.</text>
</comment>
<dbReference type="EMBL" id="AQQX01000007">
    <property type="protein sequence ID" value="KGM47872.1"/>
    <property type="molecule type" value="Genomic_DNA"/>
</dbReference>
<dbReference type="InterPro" id="IPR031338">
    <property type="entry name" value="KDPG/KHG_AS_2"/>
</dbReference>
<comment type="similarity">
    <text evidence="2">Belongs to the KHG/KDPG aldolase family.</text>
</comment>
<comment type="pathway">
    <text evidence="1">Carbohydrate acid metabolism.</text>
</comment>
<organism evidence="6 7">
    <name type="scientific">Pseudooceanicola atlanticus</name>
    <dbReference type="NCBI Taxonomy" id="1461694"/>
    <lineage>
        <taxon>Bacteria</taxon>
        <taxon>Pseudomonadati</taxon>
        <taxon>Pseudomonadota</taxon>
        <taxon>Alphaproteobacteria</taxon>
        <taxon>Rhodobacterales</taxon>
        <taxon>Paracoccaceae</taxon>
        <taxon>Pseudooceanicola</taxon>
    </lineage>
</organism>
<dbReference type="OrthoDB" id="7204076at2"/>
<dbReference type="CDD" id="cd00452">
    <property type="entry name" value="KDPG_aldolase"/>
    <property type="match status" value="1"/>
</dbReference>
<dbReference type="Gene3D" id="3.20.20.70">
    <property type="entry name" value="Aldolase class I"/>
    <property type="match status" value="1"/>
</dbReference>
<evidence type="ECO:0000256" key="2">
    <source>
        <dbReference type="ARBA" id="ARBA00006906"/>
    </source>
</evidence>